<dbReference type="SUPFAM" id="SSF109998">
    <property type="entry name" value="Triger factor/SurA peptide-binding domain-like"/>
    <property type="match status" value="1"/>
</dbReference>
<dbReference type="RefSeq" id="WP_052064070.1">
    <property type="nucleotide sequence ID" value="NZ_JQSG02000001.1"/>
</dbReference>
<sequence length="311" mass="33699">MTSRFAWLGASLAITAALLSGCQSKSTTDSSSTSQQTSTPQANIVATVNGKPITLVEYENYKDGRAQQMPNVKLSRKALLEELVDMQLLKQAAVKEGVGKDPKIEAKINESTANILIQALLRKKFGHPNYSDAELKKTYDQVVAKSGGTEYKASHILVKTKAEAEKIIEQLNKGANFAALAKKDSIAPSAPQGGELGWFTADTMVPPFTAAVEKLKKGEYTKTPVHTRFGWHVILLQDTRKLNPPSFESVKPRIEALLTQQAIQKYVTDLRAKAKIATHADQIPAAATGIPKLPPLNPPAIKETKGETPTS</sequence>
<feature type="signal peptide" evidence="7">
    <location>
        <begin position="1"/>
        <end position="16"/>
    </location>
</feature>
<evidence type="ECO:0000256" key="4">
    <source>
        <dbReference type="ARBA" id="ARBA00023110"/>
    </source>
</evidence>
<dbReference type="EMBL" id="JQSG02000001">
    <property type="protein sequence ID" value="OBS10448.1"/>
    <property type="molecule type" value="Genomic_DNA"/>
</dbReference>
<feature type="compositionally biased region" description="Basic and acidic residues" evidence="6">
    <location>
        <begin position="302"/>
        <end position="311"/>
    </location>
</feature>
<evidence type="ECO:0000256" key="1">
    <source>
        <dbReference type="ARBA" id="ARBA00000971"/>
    </source>
</evidence>
<dbReference type="PROSITE" id="PS50198">
    <property type="entry name" value="PPIC_PPIASE_2"/>
    <property type="match status" value="1"/>
</dbReference>
<dbReference type="InterPro" id="IPR046357">
    <property type="entry name" value="PPIase_dom_sf"/>
</dbReference>
<dbReference type="EC" id="5.2.1.8" evidence="3"/>
<evidence type="ECO:0000256" key="5">
    <source>
        <dbReference type="PROSITE-ProRule" id="PRU00278"/>
    </source>
</evidence>
<comment type="caution">
    <text evidence="9">The sequence shown here is derived from an EMBL/GenBank/DDBJ whole genome shotgun (WGS) entry which is preliminary data.</text>
</comment>
<dbReference type="InterPro" id="IPR027304">
    <property type="entry name" value="Trigger_fact/SurA_dom_sf"/>
</dbReference>
<dbReference type="STRING" id="160660.BJI67_09250"/>
<dbReference type="InterPro" id="IPR000297">
    <property type="entry name" value="PPIase_PpiC"/>
</dbReference>
<dbReference type="OrthoDB" id="14196at2"/>
<feature type="domain" description="PpiC" evidence="8">
    <location>
        <begin position="148"/>
        <end position="238"/>
    </location>
</feature>
<dbReference type="GO" id="GO:0003755">
    <property type="term" value="F:peptidyl-prolyl cis-trans isomerase activity"/>
    <property type="evidence" value="ECO:0007669"/>
    <property type="project" value="UniProtKB-KW"/>
</dbReference>
<evidence type="ECO:0000256" key="3">
    <source>
        <dbReference type="ARBA" id="ARBA00013194"/>
    </source>
</evidence>
<evidence type="ECO:0000313" key="10">
    <source>
        <dbReference type="Proteomes" id="UP000029273"/>
    </source>
</evidence>
<keyword evidence="7" id="KW-0732">Signal</keyword>
<comment type="similarity">
    <text evidence="2">Belongs to the PpiC/parvulin rotamase family.</text>
</comment>
<evidence type="ECO:0000256" key="7">
    <source>
        <dbReference type="SAM" id="SignalP"/>
    </source>
</evidence>
<protein>
    <recommendedName>
        <fullName evidence="3">peptidylprolyl isomerase</fullName>
        <ecNumber evidence="3">5.2.1.8</ecNumber>
    </recommendedName>
</protein>
<dbReference type="InterPro" id="IPR050245">
    <property type="entry name" value="PrsA_foldase"/>
</dbReference>
<dbReference type="Proteomes" id="UP000029273">
    <property type="component" value="Unassembled WGS sequence"/>
</dbReference>
<dbReference type="Pfam" id="PF13616">
    <property type="entry name" value="Rotamase_3"/>
    <property type="match status" value="1"/>
</dbReference>
<organism evidence="9 10">
    <name type="scientific">Acidihalobacter prosperus</name>
    <dbReference type="NCBI Taxonomy" id="160660"/>
    <lineage>
        <taxon>Bacteria</taxon>
        <taxon>Pseudomonadati</taxon>
        <taxon>Pseudomonadota</taxon>
        <taxon>Gammaproteobacteria</taxon>
        <taxon>Chromatiales</taxon>
        <taxon>Ectothiorhodospiraceae</taxon>
        <taxon>Acidihalobacter</taxon>
    </lineage>
</organism>
<dbReference type="InterPro" id="IPR023058">
    <property type="entry name" value="PPIase_PpiC_CS"/>
</dbReference>
<keyword evidence="4 5" id="KW-0697">Rotamase</keyword>
<accession>A0A1A6C7A4</accession>
<dbReference type="PROSITE" id="PS01096">
    <property type="entry name" value="PPIC_PPIASE_1"/>
    <property type="match status" value="1"/>
</dbReference>
<dbReference type="Gene3D" id="3.10.50.40">
    <property type="match status" value="1"/>
</dbReference>
<evidence type="ECO:0000256" key="2">
    <source>
        <dbReference type="ARBA" id="ARBA00007656"/>
    </source>
</evidence>
<gene>
    <name evidence="9" type="ORF">Thpro_020164</name>
</gene>
<proteinExistence type="inferred from homology"/>
<comment type="catalytic activity">
    <reaction evidence="1">
        <text>[protein]-peptidylproline (omega=180) = [protein]-peptidylproline (omega=0)</text>
        <dbReference type="Rhea" id="RHEA:16237"/>
        <dbReference type="Rhea" id="RHEA-COMP:10747"/>
        <dbReference type="Rhea" id="RHEA-COMP:10748"/>
        <dbReference type="ChEBI" id="CHEBI:83833"/>
        <dbReference type="ChEBI" id="CHEBI:83834"/>
        <dbReference type="EC" id="5.2.1.8"/>
    </reaction>
</comment>
<evidence type="ECO:0000256" key="6">
    <source>
        <dbReference type="SAM" id="MobiDB-lite"/>
    </source>
</evidence>
<dbReference type="Gene3D" id="1.10.8.1040">
    <property type="match status" value="1"/>
</dbReference>
<dbReference type="AlphaFoldDB" id="A0A1A6C7A4"/>
<reference evidence="9 10" key="1">
    <citation type="journal article" date="2014" name="Genome Announc.">
        <title>Draft Genome Sequence of the Iron-Oxidizing, Acidophilic, and Halotolerant 'Thiobacillus prosperus' Type Strain DSM 5130.</title>
        <authorList>
            <person name="Ossandon F.J."/>
            <person name="Cardenas J.P."/>
            <person name="Corbett M."/>
            <person name="Quatrini R."/>
            <person name="Holmes D.S."/>
            <person name="Watkin E."/>
        </authorList>
    </citation>
    <scope>NUCLEOTIDE SEQUENCE [LARGE SCALE GENOMIC DNA]</scope>
    <source>
        <strain evidence="9 10">DSM 5130</strain>
    </source>
</reference>
<keyword evidence="10" id="KW-1185">Reference proteome</keyword>
<keyword evidence="5" id="KW-0413">Isomerase</keyword>
<dbReference type="PANTHER" id="PTHR47245:SF2">
    <property type="entry name" value="PEPTIDYL-PROLYL CIS-TRANS ISOMERASE HP_0175-RELATED"/>
    <property type="match status" value="1"/>
</dbReference>
<evidence type="ECO:0000313" key="9">
    <source>
        <dbReference type="EMBL" id="OBS10448.1"/>
    </source>
</evidence>
<feature type="region of interest" description="Disordered" evidence="6">
    <location>
        <begin position="288"/>
        <end position="311"/>
    </location>
</feature>
<dbReference type="PROSITE" id="PS51257">
    <property type="entry name" value="PROKAR_LIPOPROTEIN"/>
    <property type="match status" value="1"/>
</dbReference>
<dbReference type="SUPFAM" id="SSF54534">
    <property type="entry name" value="FKBP-like"/>
    <property type="match status" value="1"/>
</dbReference>
<dbReference type="PANTHER" id="PTHR47245">
    <property type="entry name" value="PEPTIDYLPROLYL ISOMERASE"/>
    <property type="match status" value="1"/>
</dbReference>
<evidence type="ECO:0000259" key="8">
    <source>
        <dbReference type="PROSITE" id="PS50198"/>
    </source>
</evidence>
<feature type="chain" id="PRO_5008343280" description="peptidylprolyl isomerase" evidence="7">
    <location>
        <begin position="17"/>
        <end position="311"/>
    </location>
</feature>
<name>A0A1A6C7A4_9GAMM</name>